<feature type="transmembrane region" description="Helical" evidence="1">
    <location>
        <begin position="21"/>
        <end position="39"/>
    </location>
</feature>
<sequence length="42" mass="4539">MSTLENTKDDASTVKKMGFNIAVIFGVVTALIIVSTYFADNL</sequence>
<protein>
    <submittedName>
        <fullName evidence="2">Uncharacterized protein</fullName>
    </submittedName>
</protein>
<evidence type="ECO:0000313" key="2">
    <source>
        <dbReference type="EMBL" id="SFK38833.1"/>
    </source>
</evidence>
<dbReference type="AlphaFoldDB" id="A0A1I3Z3Y5"/>
<keyword evidence="1" id="KW-0472">Membrane</keyword>
<reference evidence="3" key="1">
    <citation type="submission" date="2016-10" db="EMBL/GenBank/DDBJ databases">
        <authorList>
            <person name="Varghese N."/>
            <person name="Submissions S."/>
        </authorList>
    </citation>
    <scope>NUCLEOTIDE SEQUENCE [LARGE SCALE GENOMIC DNA]</scope>
    <source>
        <strain evidence="3">Nm69</strain>
    </source>
</reference>
<keyword evidence="3" id="KW-1185">Reference proteome</keyword>
<name>A0A1I3Z3Y5_9PROT</name>
<evidence type="ECO:0000256" key="1">
    <source>
        <dbReference type="SAM" id="Phobius"/>
    </source>
</evidence>
<accession>A0A1I3Z3Y5</accession>
<keyword evidence="1" id="KW-0812">Transmembrane</keyword>
<evidence type="ECO:0000313" key="3">
    <source>
        <dbReference type="Proteomes" id="UP000199533"/>
    </source>
</evidence>
<keyword evidence="1" id="KW-1133">Transmembrane helix</keyword>
<proteinExistence type="predicted"/>
<gene>
    <name evidence="2" type="ORF">SAMN05216302_100579</name>
</gene>
<organism evidence="2 3">
    <name type="scientific">Nitrosomonas aestuarii</name>
    <dbReference type="NCBI Taxonomy" id="52441"/>
    <lineage>
        <taxon>Bacteria</taxon>
        <taxon>Pseudomonadati</taxon>
        <taxon>Pseudomonadota</taxon>
        <taxon>Betaproteobacteria</taxon>
        <taxon>Nitrosomonadales</taxon>
        <taxon>Nitrosomonadaceae</taxon>
        <taxon>Nitrosomonas</taxon>
    </lineage>
</organism>
<dbReference type="Proteomes" id="UP000199533">
    <property type="component" value="Unassembled WGS sequence"/>
</dbReference>
<dbReference type="EMBL" id="FOSP01000005">
    <property type="protein sequence ID" value="SFK38833.1"/>
    <property type="molecule type" value="Genomic_DNA"/>
</dbReference>
<dbReference type="RefSeq" id="WP_280142051.1">
    <property type="nucleotide sequence ID" value="NZ_FOSP01000005.1"/>
</dbReference>